<feature type="region of interest" description="Disordered" evidence="1">
    <location>
        <begin position="819"/>
        <end position="910"/>
    </location>
</feature>
<dbReference type="EMBL" id="JH993012">
    <property type="protein sequence ID" value="EKX43205.1"/>
    <property type="molecule type" value="Genomic_DNA"/>
</dbReference>
<evidence type="ECO:0000313" key="4">
    <source>
        <dbReference type="Proteomes" id="UP000011087"/>
    </source>
</evidence>
<dbReference type="AlphaFoldDB" id="L1J542"/>
<evidence type="ECO:0000313" key="3">
    <source>
        <dbReference type="EnsemblProtists" id="EKX43205"/>
    </source>
</evidence>
<sequence length="1032" mass="114673">MPGVGVRRLGRKLKKSIAIGFSRDGNFVCAVLENLRLVLWERETGERFLLTPPLAGGRDGPLLDIRVSVSNDGRSVALHACPHGSDRLRRRSSPPVWIFVRDEKQRDSTHVKEEQQDDENLLHEPSCKPGRLLGSWVMLSTDSFKDQIEHVLFDLFDLSSFDAESLVRGWNVCQVSLTCHRFEFVRNMVEQEDALRDSPTQRECADEMLCKLRLKGSRFVWMDWSLVDGSEIDESKREDFNLELDVLLNRSNVIKQHLQHRHDRGKHSPWGQKSMQEVVKVMTGGEDSHEGGHKKDDAQAGPAHVRPLILRWDPTGWRAAIVMNMYSDGEADPLILLVSRAGRKLKLDRSIPPDSLLEPNRSAIADVAWSKSGIFLLLITVDARIFVLSRDGQPVQIVCQRHPALHPSARNRMESCNALMERRAMNVNSPWGTMAKDHHRERQGTYILDLSSSFKSSSFWGSHLAAMIYSHPQDTGLSLCSHSSLPYLCITDGFQLIVVKLSESSTETILSGILEESVFLERMFAHDASLSALSFFLSFPRSHLRPGDFMQMRKCIRLLASNLKNSSESLDEESLAYAGKLLFSAVDLILRSLRESKQVLSGSNVPQGCCVEPPKEVVGSDAELLEKKIKPCVSSTNSFHVVTIPPSDEDTETQDSNTESPINVLKPAADVGEDNLQTGQQHESESSSLLQSETRRLQHTTAGQARIALFQQLLVVGKFREAMIMLVLLGKFCVVRAHKQAALWLRLAAAVHRVLAVEEQTNQHEATDERQVLRSICLVAMAKASKMEEGGLAREAGGGQNQLTPSINHAGKRIERLVHGGGTKMKKVASSDAQTSCLERMLSPSRRNNRFSSRRGGDPSNVRSSSEPPRRAVLGGSEYSVRGHGLSSLTPQVSRNRAGGDHLDGGEETYRSRSIDVSRMCCRRKSEEVPEATNEPSDTSCLDVDGTSPQVGVSPSHQQQSASPSWRTPSRDASLQEKKDSLAARRPLFAFDTESALLVGRASQLLDESCTSEENMTPAKSSTHAEYDSPWT</sequence>
<feature type="compositionally biased region" description="Basic and acidic residues" evidence="1">
    <location>
        <begin position="1023"/>
        <end position="1032"/>
    </location>
</feature>
<accession>L1J542</accession>
<protein>
    <submittedName>
        <fullName evidence="2 3">Uncharacterized protein</fullName>
    </submittedName>
</protein>
<reference evidence="4" key="2">
    <citation type="submission" date="2012-11" db="EMBL/GenBank/DDBJ databases">
        <authorList>
            <person name="Kuo A."/>
            <person name="Curtis B.A."/>
            <person name="Tanifuji G."/>
            <person name="Burki F."/>
            <person name="Gruber A."/>
            <person name="Irimia M."/>
            <person name="Maruyama S."/>
            <person name="Arias M.C."/>
            <person name="Ball S.G."/>
            <person name="Gile G.H."/>
            <person name="Hirakawa Y."/>
            <person name="Hopkins J.F."/>
            <person name="Rensing S.A."/>
            <person name="Schmutz J."/>
            <person name="Symeonidi A."/>
            <person name="Elias M."/>
            <person name="Eveleigh R.J."/>
            <person name="Herman E.K."/>
            <person name="Klute M.J."/>
            <person name="Nakayama T."/>
            <person name="Obornik M."/>
            <person name="Reyes-Prieto A."/>
            <person name="Armbrust E.V."/>
            <person name="Aves S.J."/>
            <person name="Beiko R.G."/>
            <person name="Coutinho P."/>
            <person name="Dacks J.B."/>
            <person name="Durnford D.G."/>
            <person name="Fast N.M."/>
            <person name="Green B.R."/>
            <person name="Grisdale C."/>
            <person name="Hempe F."/>
            <person name="Henrissat B."/>
            <person name="Hoppner M.P."/>
            <person name="Ishida K.-I."/>
            <person name="Kim E."/>
            <person name="Koreny L."/>
            <person name="Kroth P.G."/>
            <person name="Liu Y."/>
            <person name="Malik S.-B."/>
            <person name="Maier U.G."/>
            <person name="McRose D."/>
            <person name="Mock T."/>
            <person name="Neilson J.A."/>
            <person name="Onodera N.T."/>
            <person name="Poole A.M."/>
            <person name="Pritham E.J."/>
            <person name="Richards T.A."/>
            <person name="Rocap G."/>
            <person name="Roy S.W."/>
            <person name="Sarai C."/>
            <person name="Schaack S."/>
            <person name="Shirato S."/>
            <person name="Slamovits C.H."/>
            <person name="Spencer D.F."/>
            <person name="Suzuki S."/>
            <person name="Worden A.Z."/>
            <person name="Zauner S."/>
            <person name="Barry K."/>
            <person name="Bell C."/>
            <person name="Bharti A.K."/>
            <person name="Crow J.A."/>
            <person name="Grimwood J."/>
            <person name="Kramer R."/>
            <person name="Lindquist E."/>
            <person name="Lucas S."/>
            <person name="Salamov A."/>
            <person name="McFadden G.I."/>
            <person name="Lane C.E."/>
            <person name="Keeling P.J."/>
            <person name="Gray M.W."/>
            <person name="Grigoriev I.V."/>
            <person name="Archibald J.M."/>
        </authorList>
    </citation>
    <scope>NUCLEOTIDE SEQUENCE</scope>
    <source>
        <strain evidence="4">CCMP2712</strain>
    </source>
</reference>
<feature type="compositionally biased region" description="Low complexity" evidence="1">
    <location>
        <begin position="954"/>
        <end position="965"/>
    </location>
</feature>
<dbReference type="Proteomes" id="UP000011087">
    <property type="component" value="Unassembled WGS sequence"/>
</dbReference>
<reference evidence="2 4" key="1">
    <citation type="journal article" date="2012" name="Nature">
        <title>Algal genomes reveal evolutionary mosaicism and the fate of nucleomorphs.</title>
        <authorList>
            <consortium name="DOE Joint Genome Institute"/>
            <person name="Curtis B.A."/>
            <person name="Tanifuji G."/>
            <person name="Burki F."/>
            <person name="Gruber A."/>
            <person name="Irimia M."/>
            <person name="Maruyama S."/>
            <person name="Arias M.C."/>
            <person name="Ball S.G."/>
            <person name="Gile G.H."/>
            <person name="Hirakawa Y."/>
            <person name="Hopkins J.F."/>
            <person name="Kuo A."/>
            <person name="Rensing S.A."/>
            <person name="Schmutz J."/>
            <person name="Symeonidi A."/>
            <person name="Elias M."/>
            <person name="Eveleigh R.J."/>
            <person name="Herman E.K."/>
            <person name="Klute M.J."/>
            <person name="Nakayama T."/>
            <person name="Obornik M."/>
            <person name="Reyes-Prieto A."/>
            <person name="Armbrust E.V."/>
            <person name="Aves S.J."/>
            <person name="Beiko R.G."/>
            <person name="Coutinho P."/>
            <person name="Dacks J.B."/>
            <person name="Durnford D.G."/>
            <person name="Fast N.M."/>
            <person name="Green B.R."/>
            <person name="Grisdale C.J."/>
            <person name="Hempel F."/>
            <person name="Henrissat B."/>
            <person name="Hoppner M.P."/>
            <person name="Ishida K."/>
            <person name="Kim E."/>
            <person name="Koreny L."/>
            <person name="Kroth P.G."/>
            <person name="Liu Y."/>
            <person name="Malik S.B."/>
            <person name="Maier U.G."/>
            <person name="McRose D."/>
            <person name="Mock T."/>
            <person name="Neilson J.A."/>
            <person name="Onodera N.T."/>
            <person name="Poole A.M."/>
            <person name="Pritham E.J."/>
            <person name="Richards T.A."/>
            <person name="Rocap G."/>
            <person name="Roy S.W."/>
            <person name="Sarai C."/>
            <person name="Schaack S."/>
            <person name="Shirato S."/>
            <person name="Slamovits C.H."/>
            <person name="Spencer D.F."/>
            <person name="Suzuki S."/>
            <person name="Worden A.Z."/>
            <person name="Zauner S."/>
            <person name="Barry K."/>
            <person name="Bell C."/>
            <person name="Bharti A.K."/>
            <person name="Crow J.A."/>
            <person name="Grimwood J."/>
            <person name="Kramer R."/>
            <person name="Lindquist E."/>
            <person name="Lucas S."/>
            <person name="Salamov A."/>
            <person name="McFadden G.I."/>
            <person name="Lane C.E."/>
            <person name="Keeling P.J."/>
            <person name="Gray M.W."/>
            <person name="Grigoriev I.V."/>
            <person name="Archibald J.M."/>
        </authorList>
    </citation>
    <scope>NUCLEOTIDE SEQUENCE</scope>
    <source>
        <strain evidence="2 4">CCMP2712</strain>
    </source>
</reference>
<name>L1J542_GUITC</name>
<feature type="compositionally biased region" description="Basic and acidic residues" evidence="1">
    <location>
        <begin position="898"/>
        <end position="910"/>
    </location>
</feature>
<feature type="region of interest" description="Disordered" evidence="1">
    <location>
        <begin position="790"/>
        <end position="809"/>
    </location>
</feature>
<proteinExistence type="predicted"/>
<feature type="region of interest" description="Disordered" evidence="1">
    <location>
        <begin position="1009"/>
        <end position="1032"/>
    </location>
</feature>
<dbReference type="EnsemblProtists" id="EKX43205">
    <property type="protein sequence ID" value="EKX43205"/>
    <property type="gene ID" value="GUITHDRAFT_110930"/>
</dbReference>
<dbReference type="KEGG" id="gtt:GUITHDRAFT_110930"/>
<dbReference type="SUPFAM" id="SSF69322">
    <property type="entry name" value="Tricorn protease domain 2"/>
    <property type="match status" value="1"/>
</dbReference>
<feature type="compositionally biased region" description="Polar residues" evidence="1">
    <location>
        <begin position="1012"/>
        <end position="1022"/>
    </location>
</feature>
<feature type="region of interest" description="Disordered" evidence="1">
    <location>
        <begin position="926"/>
        <end position="979"/>
    </location>
</feature>
<dbReference type="PaxDb" id="55529-EKX43205"/>
<keyword evidence="4" id="KW-1185">Reference proteome</keyword>
<dbReference type="GeneID" id="17299866"/>
<dbReference type="HOGENOM" id="CLU_294145_0_0_1"/>
<evidence type="ECO:0000256" key="1">
    <source>
        <dbReference type="SAM" id="MobiDB-lite"/>
    </source>
</evidence>
<evidence type="ECO:0000313" key="2">
    <source>
        <dbReference type="EMBL" id="EKX43205.1"/>
    </source>
</evidence>
<reference evidence="3" key="3">
    <citation type="submission" date="2016-03" db="UniProtKB">
        <authorList>
            <consortium name="EnsemblProtists"/>
        </authorList>
    </citation>
    <scope>IDENTIFICATION</scope>
</reference>
<gene>
    <name evidence="2" type="ORF">GUITHDRAFT_110930</name>
</gene>
<dbReference type="RefSeq" id="XP_005830185.1">
    <property type="nucleotide sequence ID" value="XM_005830128.1"/>
</dbReference>
<organism evidence="2">
    <name type="scientific">Guillardia theta (strain CCMP2712)</name>
    <name type="common">Cryptophyte</name>
    <dbReference type="NCBI Taxonomy" id="905079"/>
    <lineage>
        <taxon>Eukaryota</taxon>
        <taxon>Cryptophyceae</taxon>
        <taxon>Pyrenomonadales</taxon>
        <taxon>Geminigeraceae</taxon>
        <taxon>Guillardia</taxon>
    </lineage>
</organism>